<feature type="non-terminal residue" evidence="1">
    <location>
        <position position="58"/>
    </location>
</feature>
<keyword evidence="2" id="KW-1185">Reference proteome</keyword>
<organism evidence="1 2">
    <name type="scientific">Racocetra persica</name>
    <dbReference type="NCBI Taxonomy" id="160502"/>
    <lineage>
        <taxon>Eukaryota</taxon>
        <taxon>Fungi</taxon>
        <taxon>Fungi incertae sedis</taxon>
        <taxon>Mucoromycota</taxon>
        <taxon>Glomeromycotina</taxon>
        <taxon>Glomeromycetes</taxon>
        <taxon>Diversisporales</taxon>
        <taxon>Gigasporaceae</taxon>
        <taxon>Racocetra</taxon>
    </lineage>
</organism>
<proteinExistence type="predicted"/>
<gene>
    <name evidence="1" type="ORF">RPERSI_LOCUS22739</name>
</gene>
<protein>
    <submittedName>
        <fullName evidence="1">3039_t:CDS:1</fullName>
    </submittedName>
</protein>
<comment type="caution">
    <text evidence="1">The sequence shown here is derived from an EMBL/GenBank/DDBJ whole genome shotgun (WGS) entry which is preliminary data.</text>
</comment>
<evidence type="ECO:0000313" key="2">
    <source>
        <dbReference type="Proteomes" id="UP000789920"/>
    </source>
</evidence>
<feature type="non-terminal residue" evidence="1">
    <location>
        <position position="1"/>
    </location>
</feature>
<evidence type="ECO:0000313" key="1">
    <source>
        <dbReference type="EMBL" id="CAG8808925.1"/>
    </source>
</evidence>
<name>A0ACA9RTB6_9GLOM</name>
<sequence length="58" mass="6524">RPATENACSEATLMACNNKYFFSSVHRLFDNVFAGNIQESEEALNFRALIKLSIKVIT</sequence>
<dbReference type="Proteomes" id="UP000789920">
    <property type="component" value="Unassembled WGS sequence"/>
</dbReference>
<accession>A0ACA9RTB6</accession>
<dbReference type="EMBL" id="CAJVQC010069458">
    <property type="protein sequence ID" value="CAG8808925.1"/>
    <property type="molecule type" value="Genomic_DNA"/>
</dbReference>
<reference evidence="1" key="1">
    <citation type="submission" date="2021-06" db="EMBL/GenBank/DDBJ databases">
        <authorList>
            <person name="Kallberg Y."/>
            <person name="Tangrot J."/>
            <person name="Rosling A."/>
        </authorList>
    </citation>
    <scope>NUCLEOTIDE SEQUENCE</scope>
    <source>
        <strain evidence="1">MA461A</strain>
    </source>
</reference>